<reference evidence="2 3" key="1">
    <citation type="submission" date="2024-09" db="EMBL/GenBank/DDBJ databases">
        <title>Floridaenema gen nov. (Aerosakkonemataceae, Aerosakkonematales ord. nov., Cyanobacteria) from benthic tropical and subtropical fresh waters, with the description of four new species.</title>
        <authorList>
            <person name="Moretto J.A."/>
            <person name="Berthold D.E."/>
            <person name="Lefler F.W."/>
            <person name="Huang I.-S."/>
            <person name="Laughinghouse H. IV."/>
        </authorList>
    </citation>
    <scope>NUCLEOTIDE SEQUENCE [LARGE SCALE GENOMIC DNA]</scope>
    <source>
        <strain evidence="2 3">BLCC-F167</strain>
    </source>
</reference>
<keyword evidence="3" id="KW-1185">Reference proteome</keyword>
<dbReference type="RefSeq" id="WP_413280276.1">
    <property type="nucleotide sequence ID" value="NZ_JBHFNT010000229.1"/>
</dbReference>
<protein>
    <recommendedName>
        <fullName evidence="4">Secreted protein</fullName>
    </recommendedName>
</protein>
<feature type="chain" id="PRO_5045925748" description="Secreted protein" evidence="1">
    <location>
        <begin position="25"/>
        <end position="133"/>
    </location>
</feature>
<organism evidence="2 3">
    <name type="scientific">Floridaenema evergladense BLCC-F167</name>
    <dbReference type="NCBI Taxonomy" id="3153639"/>
    <lineage>
        <taxon>Bacteria</taxon>
        <taxon>Bacillati</taxon>
        <taxon>Cyanobacteriota</taxon>
        <taxon>Cyanophyceae</taxon>
        <taxon>Oscillatoriophycideae</taxon>
        <taxon>Aerosakkonematales</taxon>
        <taxon>Aerosakkonemataceae</taxon>
        <taxon>Floridanema</taxon>
        <taxon>Floridanema evergladense</taxon>
    </lineage>
</organism>
<sequence>MKNTTPILAITASLSFIGYSLGFAQITNANPREVNSGEQSLRILAQGSPWGQVVSPQTYTNPDTGQVLCFYSSSRWAPCPDQGNTIIIPPNAKCRGGVSMQDLMNQCPAAICLMDQSQARLSDTRALPCTGLP</sequence>
<evidence type="ECO:0000313" key="2">
    <source>
        <dbReference type="EMBL" id="MFB2837940.1"/>
    </source>
</evidence>
<dbReference type="Proteomes" id="UP001576780">
    <property type="component" value="Unassembled WGS sequence"/>
</dbReference>
<comment type="caution">
    <text evidence="2">The sequence shown here is derived from an EMBL/GenBank/DDBJ whole genome shotgun (WGS) entry which is preliminary data.</text>
</comment>
<evidence type="ECO:0000313" key="3">
    <source>
        <dbReference type="Proteomes" id="UP001576780"/>
    </source>
</evidence>
<keyword evidence="1" id="KW-0732">Signal</keyword>
<evidence type="ECO:0000256" key="1">
    <source>
        <dbReference type="SAM" id="SignalP"/>
    </source>
</evidence>
<dbReference type="EMBL" id="JBHFNT010000229">
    <property type="protein sequence ID" value="MFB2837940.1"/>
    <property type="molecule type" value="Genomic_DNA"/>
</dbReference>
<proteinExistence type="predicted"/>
<gene>
    <name evidence="2" type="ORF">ACE1CA_25850</name>
</gene>
<accession>A0ABV4WS63</accession>
<evidence type="ECO:0008006" key="4">
    <source>
        <dbReference type="Google" id="ProtNLM"/>
    </source>
</evidence>
<name>A0ABV4WS63_9CYAN</name>
<feature type="signal peptide" evidence="1">
    <location>
        <begin position="1"/>
        <end position="24"/>
    </location>
</feature>